<protein>
    <recommendedName>
        <fullName evidence="9">RING-type domain-containing protein</fullName>
    </recommendedName>
</protein>
<dbReference type="Gene3D" id="1.20.120.1750">
    <property type="match status" value="1"/>
</dbReference>
<sequence>MAYEPMGPGWKEVPRDLNDLPNTTVYRSPRRVREALEERNQPVIEVSDDDETDVGQPAQVPPAQQVHTEVNREVIAIDSASDADGSDMDVVILPPPLTHKRSRVDGSSQGGSPRTAARNNMKRRAPPVDPPGLVGTASLQELQVRRDALAAELQLRGDATQLRRDELAPNLQVRLDALAPNFQLGRDALARGLRLGREALAPDFQLRRDAVAAEPQFGRDALQVGRDALVPNLQAPHPTWPPTGIPPDTLLTPSGPSHSTHRKSTSSKKKKESEQAPYYVDGRLEAKMYRGPGYEHFPVALGTVEGHQELCDKWDNDLAAKRQKRLAKLQREQRLTYTIYDSESGSDDEFEVEHSAAFEKRCLDSVVEVFPDIERAFIQKRIRDEPAKSQDAENDDEGLIILGPPSLAEKIISEVLETQSYPKERASNATASGKGSAVDDTGITVTWNRALPKDDMYIKDATILIAKHFPHVPSHFVGAMVKEKKSIFDTYLAIHELEDQYYTVNPKPYARRKQPRSDLEKKYLLKASDRRIPAEYANRVNELQAAKQHVTREAIKDAAKKAKEEAEALNLAEHIKSGAIMECQCCYDVQVPLNRIVPCTAEVPHNFCFTCVEGLADTQVGMLQHEMLCMDDSGCDAKLSREDIGRAIPITTFDRLELNQQQAEIMAANIEGLEQCPCCEYKAICGDIKEEPVFFCQNPECSRATCRQCKKDHHAPKTCEQASEDKVLSARHLVEEARSDAIIRTCRKCSARILKDFGCNKMYCTRCGSSFCYNCNDDITDFPGGSYNHFGQKCILYDKPGVDRHEKEAREAEREAISKAKAMDADLDESQLRIIHPIDSETNPRTAAMQNLLDHPAGGVFMRDINNRALRMNNRQLHLQNMQARLEGLEARRPDREIGHILAEARAMTGAFGMDNIPPPEVRLQQLRQLQELQRRAQRHR</sequence>
<feature type="region of interest" description="Disordered" evidence="8">
    <location>
        <begin position="96"/>
        <end position="133"/>
    </location>
</feature>
<dbReference type="STRING" id="5601.A0A0D2FUU7"/>
<dbReference type="Pfam" id="PF26200">
    <property type="entry name" value="Rcat_RNF216"/>
    <property type="match status" value="1"/>
</dbReference>
<feature type="region of interest" description="Disordered" evidence="8">
    <location>
        <begin position="1"/>
        <end position="65"/>
    </location>
</feature>
<feature type="domain" description="RING-type" evidence="9">
    <location>
        <begin position="579"/>
        <end position="798"/>
    </location>
</feature>
<organism evidence="10 11">
    <name type="scientific">Phialophora macrospora</name>
    <dbReference type="NCBI Taxonomy" id="1851006"/>
    <lineage>
        <taxon>Eukaryota</taxon>
        <taxon>Fungi</taxon>
        <taxon>Dikarya</taxon>
        <taxon>Ascomycota</taxon>
        <taxon>Pezizomycotina</taxon>
        <taxon>Eurotiomycetes</taxon>
        <taxon>Chaetothyriomycetidae</taxon>
        <taxon>Chaetothyriales</taxon>
        <taxon>Herpotrichiellaceae</taxon>
        <taxon>Phialophora</taxon>
    </lineage>
</organism>
<dbReference type="PANTHER" id="PTHR22770">
    <property type="entry name" value="UBIQUITIN CONJUGATING ENZYME 7 INTERACTING PROTEIN-RELATED"/>
    <property type="match status" value="1"/>
</dbReference>
<keyword evidence="11" id="KW-1185">Reference proteome</keyword>
<dbReference type="GO" id="GO:0016740">
    <property type="term" value="F:transferase activity"/>
    <property type="evidence" value="ECO:0007669"/>
    <property type="project" value="UniProtKB-KW"/>
</dbReference>
<gene>
    <name evidence="10" type="ORF">PV04_08801</name>
</gene>
<feature type="compositionally biased region" description="Basic and acidic residues" evidence="8">
    <location>
        <begin position="31"/>
        <end position="40"/>
    </location>
</feature>
<dbReference type="GO" id="GO:0008270">
    <property type="term" value="F:zinc ion binding"/>
    <property type="evidence" value="ECO:0007669"/>
    <property type="project" value="UniProtKB-KW"/>
</dbReference>
<dbReference type="CDD" id="cd20339">
    <property type="entry name" value="BRcat_RBR_RNF216"/>
    <property type="match status" value="1"/>
</dbReference>
<feature type="compositionally biased region" description="Basic residues" evidence="8">
    <location>
        <begin position="259"/>
        <end position="270"/>
    </location>
</feature>
<dbReference type="InterPro" id="IPR044066">
    <property type="entry name" value="TRIAD_supradom"/>
</dbReference>
<evidence type="ECO:0000256" key="6">
    <source>
        <dbReference type="ARBA" id="ARBA00022786"/>
    </source>
</evidence>
<keyword evidence="3" id="KW-0479">Metal-binding</keyword>
<name>A0A0D2FUU7_9EURO</name>
<evidence type="ECO:0000259" key="9">
    <source>
        <dbReference type="PROSITE" id="PS51873"/>
    </source>
</evidence>
<comment type="pathway">
    <text evidence="1">Protein modification; protein ubiquitination.</text>
</comment>
<keyword evidence="2" id="KW-0808">Transferase</keyword>
<accession>A0A0D2FUU7</accession>
<evidence type="ECO:0000256" key="1">
    <source>
        <dbReference type="ARBA" id="ARBA00004906"/>
    </source>
</evidence>
<dbReference type="SUPFAM" id="SSF57850">
    <property type="entry name" value="RING/U-box"/>
    <property type="match status" value="1"/>
</dbReference>
<dbReference type="EMBL" id="KN846961">
    <property type="protein sequence ID" value="KIW63829.1"/>
    <property type="molecule type" value="Genomic_DNA"/>
</dbReference>
<dbReference type="InterPro" id="IPR051628">
    <property type="entry name" value="LUBAC_E3_Ligases"/>
</dbReference>
<dbReference type="PANTHER" id="PTHR22770:SF47">
    <property type="entry name" value="E3 UBIQUITIN-PROTEIN LIGASE RNF216"/>
    <property type="match status" value="1"/>
</dbReference>
<evidence type="ECO:0000313" key="11">
    <source>
        <dbReference type="Proteomes" id="UP000054266"/>
    </source>
</evidence>
<evidence type="ECO:0000256" key="3">
    <source>
        <dbReference type="ARBA" id="ARBA00022723"/>
    </source>
</evidence>
<evidence type="ECO:0000256" key="7">
    <source>
        <dbReference type="ARBA" id="ARBA00022833"/>
    </source>
</evidence>
<dbReference type="AlphaFoldDB" id="A0A0D2FUU7"/>
<proteinExistence type="predicted"/>
<keyword evidence="5" id="KW-0863">Zinc-finger</keyword>
<dbReference type="HOGENOM" id="CLU_012319_1_0_1"/>
<dbReference type="PROSITE" id="PS51873">
    <property type="entry name" value="TRIAD"/>
    <property type="match status" value="1"/>
</dbReference>
<evidence type="ECO:0000256" key="8">
    <source>
        <dbReference type="SAM" id="MobiDB-lite"/>
    </source>
</evidence>
<dbReference type="InterPro" id="IPR047545">
    <property type="entry name" value="BRcat_RBR_RNF216"/>
</dbReference>
<evidence type="ECO:0000256" key="2">
    <source>
        <dbReference type="ARBA" id="ARBA00022679"/>
    </source>
</evidence>
<reference evidence="10 11" key="1">
    <citation type="submission" date="2015-01" db="EMBL/GenBank/DDBJ databases">
        <title>The Genome Sequence of Capronia semiimmersa CBS27337.</title>
        <authorList>
            <consortium name="The Broad Institute Genomics Platform"/>
            <person name="Cuomo C."/>
            <person name="de Hoog S."/>
            <person name="Gorbushina A."/>
            <person name="Stielow B."/>
            <person name="Teixiera M."/>
            <person name="Abouelleil A."/>
            <person name="Chapman S.B."/>
            <person name="Priest M."/>
            <person name="Young S.K."/>
            <person name="Wortman J."/>
            <person name="Nusbaum C."/>
            <person name="Birren B."/>
        </authorList>
    </citation>
    <scope>NUCLEOTIDE SEQUENCE [LARGE SCALE GENOMIC DNA]</scope>
    <source>
        <strain evidence="10 11">CBS 27337</strain>
    </source>
</reference>
<evidence type="ECO:0000313" key="10">
    <source>
        <dbReference type="EMBL" id="KIW63829.1"/>
    </source>
</evidence>
<keyword evidence="6" id="KW-0833">Ubl conjugation pathway</keyword>
<evidence type="ECO:0000256" key="4">
    <source>
        <dbReference type="ARBA" id="ARBA00022737"/>
    </source>
</evidence>
<evidence type="ECO:0000256" key="5">
    <source>
        <dbReference type="ARBA" id="ARBA00022771"/>
    </source>
</evidence>
<dbReference type="Proteomes" id="UP000054266">
    <property type="component" value="Unassembled WGS sequence"/>
</dbReference>
<keyword evidence="7" id="KW-0862">Zinc</keyword>
<keyword evidence="4" id="KW-0677">Repeat</keyword>
<feature type="compositionally biased region" description="Low complexity" evidence="8">
    <location>
        <begin position="56"/>
        <end position="65"/>
    </location>
</feature>
<feature type="region of interest" description="Disordered" evidence="8">
    <location>
        <begin position="233"/>
        <end position="277"/>
    </location>
</feature>